<protein>
    <submittedName>
        <fullName evidence="5">Class I SAM-dependent methyltransferase</fullName>
    </submittedName>
</protein>
<gene>
    <name evidence="5" type="ORF">NB646_08560</name>
</gene>
<dbReference type="Pfam" id="PF08241">
    <property type="entry name" value="Methyltransf_11"/>
    <property type="match status" value="1"/>
</dbReference>
<dbReference type="EMBL" id="CP098251">
    <property type="protein sequence ID" value="WAV90873.1"/>
    <property type="molecule type" value="Genomic_DNA"/>
</dbReference>
<evidence type="ECO:0000313" key="5">
    <source>
        <dbReference type="EMBL" id="WAV90873.1"/>
    </source>
</evidence>
<feature type="domain" description="Methyltransferase type 11" evidence="4">
    <location>
        <begin position="46"/>
        <end position="136"/>
    </location>
</feature>
<proteinExistence type="inferred from homology"/>
<accession>A0A9E9LB79</accession>
<dbReference type="GO" id="GO:0032259">
    <property type="term" value="P:methylation"/>
    <property type="evidence" value="ECO:0007669"/>
    <property type="project" value="UniProtKB-KW"/>
</dbReference>
<keyword evidence="2 5" id="KW-0489">Methyltransferase</keyword>
<evidence type="ECO:0000256" key="1">
    <source>
        <dbReference type="ARBA" id="ARBA00008361"/>
    </source>
</evidence>
<dbReference type="InterPro" id="IPR013216">
    <property type="entry name" value="Methyltransf_11"/>
</dbReference>
<dbReference type="InterPro" id="IPR029063">
    <property type="entry name" value="SAM-dependent_MTases_sf"/>
</dbReference>
<organism evidence="5">
    <name type="scientific">Oxalobacter aliiformigenes</name>
    <dbReference type="NCBI Taxonomy" id="2946593"/>
    <lineage>
        <taxon>Bacteria</taxon>
        <taxon>Pseudomonadati</taxon>
        <taxon>Pseudomonadota</taxon>
        <taxon>Betaproteobacteria</taxon>
        <taxon>Burkholderiales</taxon>
        <taxon>Oxalobacteraceae</taxon>
        <taxon>Oxalobacter</taxon>
    </lineage>
</organism>
<evidence type="ECO:0000259" key="4">
    <source>
        <dbReference type="Pfam" id="PF08241"/>
    </source>
</evidence>
<dbReference type="SUPFAM" id="SSF53335">
    <property type="entry name" value="S-adenosyl-L-methionine-dependent methyltransferases"/>
    <property type="match status" value="1"/>
</dbReference>
<reference evidence="5" key="1">
    <citation type="journal article" date="2022" name="Front. Microbiol.">
        <title>New perspectives on an old grouping: The genomic and phenotypic variability of Oxalobacter formigenes and the implications for calcium oxalate stone prevention.</title>
        <authorList>
            <person name="Chmiel J.A."/>
            <person name="Carr C."/>
            <person name="Stuivenberg G.A."/>
            <person name="Venema R."/>
            <person name="Chanyi R.M."/>
            <person name="Al K.F."/>
            <person name="Giguere D."/>
            <person name="Say H."/>
            <person name="Akouris P.P."/>
            <person name="Dominguez Romero S.A."/>
            <person name="Kwong A."/>
            <person name="Tai V."/>
            <person name="Koval S.F."/>
            <person name="Razvi H."/>
            <person name="Bjazevic J."/>
            <person name="Burton J.P."/>
        </authorList>
    </citation>
    <scope>NUCLEOTIDE SEQUENCE</scope>
    <source>
        <strain evidence="5">OxK</strain>
    </source>
</reference>
<evidence type="ECO:0000256" key="2">
    <source>
        <dbReference type="ARBA" id="ARBA00022603"/>
    </source>
</evidence>
<dbReference type="RefSeq" id="WP_269315775.1">
    <property type="nucleotide sequence ID" value="NZ_CP098251.1"/>
</dbReference>
<sequence>MDEHVLKNARRFTGFAGLYDGVRPRMPVYPVEVIRQYLGRKPDRVVDLGCGTGLSTLVWRNRCLEVIGIEPSDDMLAVAQKKEMNGIAFRKGSSTSTGLPDKSADAVICSQSFHWMEPRSALSEINRVLRPGGVFATVDCDWPPVSDWRVEKKYKELFDKVLQIEKTEKLVESSFVRWEKTGHLHHIESSGYFRYVREIVFSSREKCDAERLIGLAKSQGGLQSILKVDPGLIEEDLARFMRSVRDVFGETVFDIDFGYRMRIGVK</sequence>
<evidence type="ECO:0000256" key="3">
    <source>
        <dbReference type="ARBA" id="ARBA00022679"/>
    </source>
</evidence>
<keyword evidence="3" id="KW-0808">Transferase</keyword>
<dbReference type="Gene3D" id="3.40.50.150">
    <property type="entry name" value="Vaccinia Virus protein VP39"/>
    <property type="match status" value="1"/>
</dbReference>
<name>A0A9E9LB79_9BURK</name>
<dbReference type="PANTHER" id="PTHR44942:SF4">
    <property type="entry name" value="METHYLTRANSFERASE TYPE 11 DOMAIN-CONTAINING PROTEIN"/>
    <property type="match status" value="1"/>
</dbReference>
<dbReference type="AlphaFoldDB" id="A0A9E9LB79"/>
<dbReference type="Proteomes" id="UP001164819">
    <property type="component" value="Chromosome"/>
</dbReference>
<dbReference type="CDD" id="cd02440">
    <property type="entry name" value="AdoMet_MTases"/>
    <property type="match status" value="1"/>
</dbReference>
<dbReference type="InterPro" id="IPR051052">
    <property type="entry name" value="Diverse_substrate_MTase"/>
</dbReference>
<dbReference type="PANTHER" id="PTHR44942">
    <property type="entry name" value="METHYLTRANSF_11 DOMAIN-CONTAINING PROTEIN"/>
    <property type="match status" value="1"/>
</dbReference>
<comment type="similarity">
    <text evidence="1">Belongs to the methyltransferase superfamily.</text>
</comment>
<dbReference type="GO" id="GO:0008757">
    <property type="term" value="F:S-adenosylmethionine-dependent methyltransferase activity"/>
    <property type="evidence" value="ECO:0007669"/>
    <property type="project" value="InterPro"/>
</dbReference>